<dbReference type="Pfam" id="PF13728">
    <property type="entry name" value="TraF"/>
    <property type="match status" value="1"/>
</dbReference>
<dbReference type="InterPro" id="IPR014111">
    <property type="entry name" value="T4SS_TraF-like"/>
</dbReference>
<protein>
    <submittedName>
        <fullName evidence="3">TraF-like protein</fullName>
    </submittedName>
</protein>
<proteinExistence type="predicted"/>
<dbReference type="AlphaFoldDB" id="A0A285B8L7"/>
<dbReference type="NCBIfam" id="TIGR02740">
    <property type="entry name" value="TraF-like"/>
    <property type="match status" value="1"/>
</dbReference>
<dbReference type="Gene3D" id="3.40.30.10">
    <property type="entry name" value="Glutaredoxin"/>
    <property type="match status" value="1"/>
</dbReference>
<gene>
    <name evidence="3" type="ORF">KOSB73_320063</name>
</gene>
<name>A0A285B8L7_9ENTR</name>
<feature type="signal peptide" evidence="2">
    <location>
        <begin position="1"/>
        <end position="25"/>
    </location>
</feature>
<feature type="chain" id="PRO_5011745992" evidence="2">
    <location>
        <begin position="26"/>
        <end position="347"/>
    </location>
</feature>
<dbReference type="Proteomes" id="UP000220639">
    <property type="component" value="Unassembled WGS sequence"/>
</dbReference>
<dbReference type="EMBL" id="FZTC01000026">
    <property type="protein sequence ID" value="SNU37225.1"/>
    <property type="molecule type" value="Genomic_DNA"/>
</dbReference>
<sequence length="347" mass="39766">MQITKKFILKTIISSLLVLSTTSVAETQYAGTTPFVSGQSLKKGFFWYNDKEPVEEEEQQDQQPLSGSPSHNQNEELKLDSRWLKENLLNLRFAAMDNPTDENLSRYYTANRLMMDIATRFSDRTRDYFINNPMMSEKRRQPTETVALNAHRAGLEENQQKALSSIFQKSGLFFFFQSTCQYCHEQSQILNFMQNYYHIDIMPVSIDGRPLHNGIFPRYGRATMEMIKQYAITEVPTVYLMSNDGSQATRVSTGLVSAEELKNTIILAARGMNLLDEASFQNTLDIKKQYVLGDRDVLTVNKMSYEQDPYLLQNIMDKKLSEYDMPTTDKVDAGITANEGGYSGYLH</sequence>
<evidence type="ECO:0000256" key="1">
    <source>
        <dbReference type="SAM" id="MobiDB-lite"/>
    </source>
</evidence>
<evidence type="ECO:0000313" key="4">
    <source>
        <dbReference type="Proteomes" id="UP000220639"/>
    </source>
</evidence>
<dbReference type="InterPro" id="IPR036249">
    <property type="entry name" value="Thioredoxin-like_sf"/>
</dbReference>
<dbReference type="InterPro" id="IPR039555">
    <property type="entry name" value="TraF/TrbB"/>
</dbReference>
<reference evidence="4" key="1">
    <citation type="submission" date="2017-08" db="EMBL/GenBank/DDBJ databases">
        <authorList>
            <person name="Brisse S."/>
        </authorList>
    </citation>
    <scope>NUCLEOTIDE SEQUENCE [LARGE SCALE GENOMIC DNA]</scope>
    <source>
        <strain evidence="4">06D021</strain>
    </source>
</reference>
<evidence type="ECO:0000313" key="3">
    <source>
        <dbReference type="EMBL" id="SNU37225.1"/>
    </source>
</evidence>
<evidence type="ECO:0000256" key="2">
    <source>
        <dbReference type="SAM" id="SignalP"/>
    </source>
</evidence>
<dbReference type="SUPFAM" id="SSF52833">
    <property type="entry name" value="Thioredoxin-like"/>
    <property type="match status" value="1"/>
</dbReference>
<feature type="region of interest" description="Disordered" evidence="1">
    <location>
        <begin position="53"/>
        <end position="75"/>
    </location>
</feature>
<accession>A0A285B8L7</accession>
<organism evidence="3 4">
    <name type="scientific">Klebsiella grimontii</name>
    <dbReference type="NCBI Taxonomy" id="2058152"/>
    <lineage>
        <taxon>Bacteria</taxon>
        <taxon>Pseudomonadati</taxon>
        <taxon>Pseudomonadota</taxon>
        <taxon>Gammaproteobacteria</taxon>
        <taxon>Enterobacterales</taxon>
        <taxon>Enterobacteriaceae</taxon>
        <taxon>Klebsiella/Raoultella group</taxon>
        <taxon>Klebsiella</taxon>
    </lineage>
</organism>
<keyword evidence="2" id="KW-0732">Signal</keyword>
<dbReference type="RefSeq" id="WP_009653234.1">
    <property type="nucleotide sequence ID" value="NZ_CABGYQ010000017.1"/>
</dbReference>